<accession>A0ABN5AYU2</accession>
<dbReference type="Pfam" id="PF00704">
    <property type="entry name" value="Glyco_hydro_18"/>
    <property type="match status" value="1"/>
</dbReference>
<sequence>MNKDKITADGSINWGEVSKNLNWIDLMSFDQHGEFDAADGGSGKALSMTEIKELEVAIKSYIDAVVPAKKIILGIPAYAREMIVKDVPTASNNFGYNESLKYTNIDQVFNAFKQNYYDSGKYQYAYNANPDAYNPAGGMVDFKGSYNYSCFVNLVSGGAEQSTCSVNNSSLDNREIWELSYLQVLSLLI</sequence>
<evidence type="ECO:0000259" key="3">
    <source>
        <dbReference type="Pfam" id="PF00704"/>
    </source>
</evidence>
<evidence type="ECO:0000256" key="1">
    <source>
        <dbReference type="ARBA" id="ARBA00000822"/>
    </source>
</evidence>
<dbReference type="Proteomes" id="UP000249910">
    <property type="component" value="Chromosome"/>
</dbReference>
<evidence type="ECO:0000313" key="4">
    <source>
        <dbReference type="EMBL" id="ASG68864.1"/>
    </source>
</evidence>
<dbReference type="EMBL" id="CP022132">
    <property type="protein sequence ID" value="ASG68864.1"/>
    <property type="molecule type" value="Genomic_DNA"/>
</dbReference>
<evidence type="ECO:0000256" key="2">
    <source>
        <dbReference type="ARBA" id="ARBA00012729"/>
    </source>
</evidence>
<name>A0ABN5AYU2_9GAMM</name>
<dbReference type="InterPro" id="IPR001223">
    <property type="entry name" value="Glyco_hydro18_cat"/>
</dbReference>
<evidence type="ECO:0000313" key="5">
    <source>
        <dbReference type="Proteomes" id="UP000249910"/>
    </source>
</evidence>
<dbReference type="PANTHER" id="PTHR11177">
    <property type="entry name" value="CHITINASE"/>
    <property type="match status" value="1"/>
</dbReference>
<dbReference type="PANTHER" id="PTHR11177:SF317">
    <property type="entry name" value="CHITINASE 12-RELATED"/>
    <property type="match status" value="1"/>
</dbReference>
<dbReference type="Gene3D" id="3.20.20.80">
    <property type="entry name" value="Glycosidases"/>
    <property type="match status" value="1"/>
</dbReference>
<organism evidence="4 5">
    <name type="scientific">Francisella halioticida</name>
    <dbReference type="NCBI Taxonomy" id="549298"/>
    <lineage>
        <taxon>Bacteria</taxon>
        <taxon>Pseudomonadati</taxon>
        <taxon>Pseudomonadota</taxon>
        <taxon>Gammaproteobacteria</taxon>
        <taxon>Thiotrichales</taxon>
        <taxon>Francisellaceae</taxon>
        <taxon>Francisella</taxon>
    </lineage>
</organism>
<dbReference type="EC" id="3.2.1.14" evidence="2"/>
<protein>
    <recommendedName>
        <fullName evidence="2">chitinase</fullName>
        <ecNumber evidence="2">3.2.1.14</ecNumber>
    </recommendedName>
</protein>
<dbReference type="SUPFAM" id="SSF51445">
    <property type="entry name" value="(Trans)glycosidases"/>
    <property type="match status" value="1"/>
</dbReference>
<proteinExistence type="predicted"/>
<feature type="domain" description="GH18" evidence="3">
    <location>
        <begin position="12"/>
        <end position="129"/>
    </location>
</feature>
<keyword evidence="5" id="KW-1185">Reference proteome</keyword>
<comment type="catalytic activity">
    <reaction evidence="1">
        <text>Random endo-hydrolysis of N-acetyl-beta-D-glucosaminide (1-&gt;4)-beta-linkages in chitin and chitodextrins.</text>
        <dbReference type="EC" id="3.2.1.14"/>
    </reaction>
</comment>
<reference evidence="4 5" key="1">
    <citation type="submission" date="2017-06" db="EMBL/GenBank/DDBJ databases">
        <title>Complete genome of Francisella halioticida.</title>
        <authorList>
            <person name="Sjodin A."/>
        </authorList>
    </citation>
    <scope>NUCLEOTIDE SEQUENCE [LARGE SCALE GENOMIC DNA]</scope>
    <source>
        <strain evidence="4 5">DSM 23729</strain>
    </source>
</reference>
<dbReference type="InterPro" id="IPR050314">
    <property type="entry name" value="Glycosyl_Hydrlase_18"/>
</dbReference>
<dbReference type="InterPro" id="IPR017853">
    <property type="entry name" value="GH"/>
</dbReference>
<gene>
    <name evidence="4" type="ORF">CDV26_11160</name>
</gene>